<accession>A0A8D8ZE61</accession>
<reference evidence="1" key="1">
    <citation type="submission" date="2021-05" db="EMBL/GenBank/DDBJ databases">
        <authorList>
            <person name="Alioto T."/>
            <person name="Alioto T."/>
            <person name="Gomez Garrido J."/>
        </authorList>
    </citation>
    <scope>NUCLEOTIDE SEQUENCE</scope>
</reference>
<sequence length="212" mass="23127">MIRGASVRVNQDNLTRVHTVHGHQLAHKNLVRTVWVEDFEAKGQRVPHFGRGLHIGSGTVGNLHCYVGRVDNHFLGHCRLDISCHSKVNFVTNGLVGQIILASDSKTKVRTCDDGVVMLNDDIVHVTPQTLMLHSTLNIIKSHFEFKVQTSLDVLNARVGASLGVDLAVEQFVSFDSCHHVSGAAVNADVVTGGQFVRLSLGHVQIGFLNSN</sequence>
<protein>
    <submittedName>
        <fullName evidence="1">Uncharacterized protein</fullName>
    </submittedName>
</protein>
<dbReference type="EMBL" id="HBUF01468471">
    <property type="protein sequence ID" value="CAG6744501.1"/>
    <property type="molecule type" value="Transcribed_RNA"/>
</dbReference>
<name>A0A8D8ZE61_9HEMI</name>
<organism evidence="1">
    <name type="scientific">Cacopsylla melanoneura</name>
    <dbReference type="NCBI Taxonomy" id="428564"/>
    <lineage>
        <taxon>Eukaryota</taxon>
        <taxon>Metazoa</taxon>
        <taxon>Ecdysozoa</taxon>
        <taxon>Arthropoda</taxon>
        <taxon>Hexapoda</taxon>
        <taxon>Insecta</taxon>
        <taxon>Pterygota</taxon>
        <taxon>Neoptera</taxon>
        <taxon>Paraneoptera</taxon>
        <taxon>Hemiptera</taxon>
        <taxon>Sternorrhyncha</taxon>
        <taxon>Psylloidea</taxon>
        <taxon>Psyllidae</taxon>
        <taxon>Psyllinae</taxon>
        <taxon>Cacopsylla</taxon>
    </lineage>
</organism>
<evidence type="ECO:0000313" key="1">
    <source>
        <dbReference type="EMBL" id="CAG6744501.1"/>
    </source>
</evidence>
<dbReference type="AlphaFoldDB" id="A0A8D8ZE61"/>
<proteinExistence type="predicted"/>